<dbReference type="EMBL" id="GBRH01250126">
    <property type="protein sequence ID" value="JAD47769.1"/>
    <property type="molecule type" value="Transcribed_RNA"/>
</dbReference>
<organism evidence="1">
    <name type="scientific">Arundo donax</name>
    <name type="common">Giant reed</name>
    <name type="synonym">Donax arundinaceus</name>
    <dbReference type="NCBI Taxonomy" id="35708"/>
    <lineage>
        <taxon>Eukaryota</taxon>
        <taxon>Viridiplantae</taxon>
        <taxon>Streptophyta</taxon>
        <taxon>Embryophyta</taxon>
        <taxon>Tracheophyta</taxon>
        <taxon>Spermatophyta</taxon>
        <taxon>Magnoliopsida</taxon>
        <taxon>Liliopsida</taxon>
        <taxon>Poales</taxon>
        <taxon>Poaceae</taxon>
        <taxon>PACMAD clade</taxon>
        <taxon>Arundinoideae</taxon>
        <taxon>Arundineae</taxon>
        <taxon>Arundo</taxon>
    </lineage>
</organism>
<evidence type="ECO:0000313" key="1">
    <source>
        <dbReference type="EMBL" id="JAD47769.1"/>
    </source>
</evidence>
<proteinExistence type="predicted"/>
<protein>
    <submittedName>
        <fullName evidence="1">Uncharacterized protein</fullName>
    </submittedName>
</protein>
<dbReference type="AlphaFoldDB" id="A0A0A9A7U5"/>
<reference evidence="1" key="2">
    <citation type="journal article" date="2015" name="Data Brief">
        <title>Shoot transcriptome of the giant reed, Arundo donax.</title>
        <authorList>
            <person name="Barrero R.A."/>
            <person name="Guerrero F.D."/>
            <person name="Moolhuijzen P."/>
            <person name="Goolsby J.A."/>
            <person name="Tidwell J."/>
            <person name="Bellgard S.E."/>
            <person name="Bellgard M.I."/>
        </authorList>
    </citation>
    <scope>NUCLEOTIDE SEQUENCE</scope>
    <source>
        <tissue evidence="1">Shoot tissue taken approximately 20 cm above the soil surface</tissue>
    </source>
</reference>
<reference evidence="1" key="1">
    <citation type="submission" date="2014-09" db="EMBL/GenBank/DDBJ databases">
        <authorList>
            <person name="Magalhaes I.L.F."/>
            <person name="Oliveira U."/>
            <person name="Santos F.R."/>
            <person name="Vidigal T.H.D.A."/>
            <person name="Brescovit A.D."/>
            <person name="Santos A.J."/>
        </authorList>
    </citation>
    <scope>NUCLEOTIDE SEQUENCE</scope>
    <source>
        <tissue evidence="1">Shoot tissue taken approximately 20 cm above the soil surface</tissue>
    </source>
</reference>
<sequence length="43" mass="4736">MLNDKYLSSGAKEVLIKSVAQALPTYVMGVFNYLQGIVNISCR</sequence>
<accession>A0A0A9A7U5</accession>
<name>A0A0A9A7U5_ARUDO</name>